<sequence>MRNRKKKQKAAGLTIGEARIASGKRTQIVRYFSCLFLVMLGSLGAFGSFYSGFSFSFPLAYAAGTVTAVSVIFTFFFFARKNRLACLAAVLAVFVWTGYLLKDSLRQGILFIVNDIIQVYVDNSNFDMLPVMTGLASEADTARMCAIAASYVMAVLVFLLVLFLTARRKRYLLCITATIPFFGASLVVGKIPDYRWMALLFIFWALLVCDGVSLRGAAPAVLTAVFAAALLCIGLLFPEKNYERFGMVENLRLGILDGADISAIFRGGGIAGMTSRVNLQSSGDLSFTGKTMLKVKTAKKDIDYLKGFVGSVYTGQTWEELPAEKYEELAEILGDKKVQNFPYWFSRLLDCGEDYEVYAYDLTVHNVGTNPRCIYVPYGLINLPDELPSMEFIGDTGLRSGNSLFGTQYYRMQAHTFSGQHLYMSLYNRILSRYLQSEMRNGVEFNELGLGIMQESLEGSPEEEGENWPLEKWDVTEPILSIMTPEQQGFVWSAQKYRDFVYDTYTEVPEELEAFLDEYREVNGLTAENYPYPRAFADAVVYQVQSVNTYTLTPGLTPEGKDFVQYFLTENHQGYCRHFASAAALLLRSAGVPARYVEGYAVSPEAETDEDGWVRLPDSSAHAWVEIYVSGMGWIPVETTGAVREDIRFLTGIGEAAEETEPETEAPEETETSEETTSAQAVRDQQTENEKDKDDPIGGGGARLAVMGAAGTVLAVIVAAAGLVLNRRLRFSMRAKRFRQKNRNKAALSVYAYIIGLASLGSGSGKEESPSIPDEIHGLAAKARFSQHRITEEELQELLKYAETMRTEPEERLSGIRRIHAKYIRGLF</sequence>
<evidence type="ECO:0000313" key="5">
    <source>
        <dbReference type="Proteomes" id="UP001299265"/>
    </source>
</evidence>
<dbReference type="RefSeq" id="WP_231063200.1">
    <property type="nucleotide sequence ID" value="NZ_JAJNOR010000007.1"/>
</dbReference>
<feature type="compositionally biased region" description="Basic and acidic residues" evidence="1">
    <location>
        <begin position="685"/>
        <end position="696"/>
    </location>
</feature>
<feature type="transmembrane region" description="Helical" evidence="2">
    <location>
        <begin position="59"/>
        <end position="79"/>
    </location>
</feature>
<organism evidence="4 5">
    <name type="scientific">Lientehia hominis</name>
    <dbReference type="NCBI Taxonomy" id="2897778"/>
    <lineage>
        <taxon>Bacteria</taxon>
        <taxon>Bacillati</taxon>
        <taxon>Bacillota</taxon>
        <taxon>Clostridia</taxon>
        <taxon>Lachnospirales</taxon>
        <taxon>Lachnospiraceae</taxon>
        <taxon>Lientehia</taxon>
    </lineage>
</organism>
<evidence type="ECO:0000256" key="2">
    <source>
        <dbReference type="SAM" id="Phobius"/>
    </source>
</evidence>
<gene>
    <name evidence="4" type="ORF">LQE92_12025</name>
</gene>
<feature type="transmembrane region" description="Helical" evidence="2">
    <location>
        <begin position="84"/>
        <end position="101"/>
    </location>
</feature>
<feature type="transmembrane region" description="Helical" evidence="2">
    <location>
        <begin position="220"/>
        <end position="237"/>
    </location>
</feature>
<comment type="caution">
    <text evidence="4">The sequence shown here is derived from an EMBL/GenBank/DDBJ whole genome shotgun (WGS) entry which is preliminary data.</text>
</comment>
<dbReference type="InterPro" id="IPR038765">
    <property type="entry name" value="Papain-like_cys_pep_sf"/>
</dbReference>
<dbReference type="PANTHER" id="PTHR42736:SF1">
    <property type="entry name" value="PROTEIN-GLUTAMINE GAMMA-GLUTAMYLTRANSFERASE"/>
    <property type="match status" value="1"/>
</dbReference>
<evidence type="ECO:0000256" key="1">
    <source>
        <dbReference type="SAM" id="MobiDB-lite"/>
    </source>
</evidence>
<dbReference type="SUPFAM" id="SSF54001">
    <property type="entry name" value="Cysteine proteinases"/>
    <property type="match status" value="1"/>
</dbReference>
<feature type="transmembrane region" description="Helical" evidence="2">
    <location>
        <begin position="171"/>
        <end position="188"/>
    </location>
</feature>
<feature type="transmembrane region" description="Helical" evidence="2">
    <location>
        <begin position="194"/>
        <end position="213"/>
    </location>
</feature>
<feature type="transmembrane region" description="Helical" evidence="2">
    <location>
        <begin position="746"/>
        <end position="765"/>
    </location>
</feature>
<feature type="transmembrane region" description="Helical" evidence="2">
    <location>
        <begin position="141"/>
        <end position="164"/>
    </location>
</feature>
<keyword evidence="2" id="KW-1133">Transmembrane helix</keyword>
<dbReference type="AlphaFoldDB" id="A0AAP2RJU4"/>
<evidence type="ECO:0000313" key="4">
    <source>
        <dbReference type="EMBL" id="MCD2493342.1"/>
    </source>
</evidence>
<dbReference type="InterPro" id="IPR052901">
    <property type="entry name" value="Bact_TGase-like"/>
</dbReference>
<reference evidence="4 5" key="1">
    <citation type="submission" date="2021-11" db="EMBL/GenBank/DDBJ databases">
        <title>Lacrimispora sp. nov. NSJ-141 isolated from human feces.</title>
        <authorList>
            <person name="Abdugheni R."/>
        </authorList>
    </citation>
    <scope>NUCLEOTIDE SEQUENCE [LARGE SCALE GENOMIC DNA]</scope>
    <source>
        <strain evidence="4 5">NSJ-141</strain>
    </source>
</reference>
<keyword evidence="2" id="KW-0472">Membrane</keyword>
<proteinExistence type="predicted"/>
<feature type="compositionally biased region" description="Acidic residues" evidence="1">
    <location>
        <begin position="656"/>
        <end position="674"/>
    </location>
</feature>
<feature type="region of interest" description="Disordered" evidence="1">
    <location>
        <begin position="653"/>
        <end position="698"/>
    </location>
</feature>
<dbReference type="InterPro" id="IPR002931">
    <property type="entry name" value="Transglutaminase-like"/>
</dbReference>
<name>A0AAP2RJU4_9FIRM</name>
<dbReference type="Proteomes" id="UP001299265">
    <property type="component" value="Unassembled WGS sequence"/>
</dbReference>
<dbReference type="SMART" id="SM00460">
    <property type="entry name" value="TGc"/>
    <property type="match status" value="1"/>
</dbReference>
<protein>
    <submittedName>
        <fullName evidence="4">Transglutaminase-like domain-containing protein</fullName>
    </submittedName>
</protein>
<dbReference type="Pfam" id="PF01841">
    <property type="entry name" value="Transglut_core"/>
    <property type="match status" value="1"/>
</dbReference>
<feature type="domain" description="Transglutaminase-like" evidence="3">
    <location>
        <begin position="568"/>
        <end position="641"/>
    </location>
</feature>
<keyword evidence="5" id="KW-1185">Reference proteome</keyword>
<keyword evidence="2" id="KW-0812">Transmembrane</keyword>
<dbReference type="PANTHER" id="PTHR42736">
    <property type="entry name" value="PROTEIN-GLUTAMINE GAMMA-GLUTAMYLTRANSFERASE"/>
    <property type="match status" value="1"/>
</dbReference>
<dbReference type="Gene3D" id="3.10.620.30">
    <property type="match status" value="1"/>
</dbReference>
<feature type="transmembrane region" description="Helical" evidence="2">
    <location>
        <begin position="704"/>
        <end position="725"/>
    </location>
</feature>
<feature type="transmembrane region" description="Helical" evidence="2">
    <location>
        <begin position="28"/>
        <end position="53"/>
    </location>
</feature>
<evidence type="ECO:0000259" key="3">
    <source>
        <dbReference type="SMART" id="SM00460"/>
    </source>
</evidence>
<dbReference type="EMBL" id="JAJNOR010000007">
    <property type="protein sequence ID" value="MCD2493342.1"/>
    <property type="molecule type" value="Genomic_DNA"/>
</dbReference>
<accession>A0AAP2RJU4</accession>